<dbReference type="Proteomes" id="UP000694545">
    <property type="component" value="Unplaced"/>
</dbReference>
<evidence type="ECO:0000256" key="3">
    <source>
        <dbReference type="ARBA" id="ARBA00005927"/>
    </source>
</evidence>
<dbReference type="GO" id="GO:0000139">
    <property type="term" value="C:Golgi membrane"/>
    <property type="evidence" value="ECO:0007669"/>
    <property type="project" value="UniProtKB-SubCell"/>
</dbReference>
<keyword evidence="7 12" id="KW-0931">ER-Golgi transport</keyword>
<evidence type="ECO:0000256" key="12">
    <source>
        <dbReference type="RuleBase" id="RU364101"/>
    </source>
</evidence>
<dbReference type="GO" id="GO:0070973">
    <property type="term" value="P:protein localization to endoplasmic reticulum exit site"/>
    <property type="evidence" value="ECO:0007669"/>
    <property type="project" value="TreeGrafter"/>
</dbReference>
<feature type="domain" description="Sec16 Sec23-binding" evidence="13">
    <location>
        <begin position="319"/>
        <end position="463"/>
    </location>
</feature>
<dbReference type="Pfam" id="PF12932">
    <property type="entry name" value="Sec16"/>
    <property type="match status" value="1"/>
</dbReference>
<keyword evidence="9 12" id="KW-0333">Golgi apparatus</keyword>
<evidence type="ECO:0000256" key="2">
    <source>
        <dbReference type="ARBA" id="ARBA00004406"/>
    </source>
</evidence>
<dbReference type="GO" id="GO:0007030">
    <property type="term" value="P:Golgi organization"/>
    <property type="evidence" value="ECO:0007669"/>
    <property type="project" value="TreeGrafter"/>
</dbReference>
<accession>A0A8D2L764</accession>
<evidence type="ECO:0000256" key="5">
    <source>
        <dbReference type="ARBA" id="ARBA00022593"/>
    </source>
</evidence>
<evidence type="ECO:0000256" key="6">
    <source>
        <dbReference type="ARBA" id="ARBA00022824"/>
    </source>
</evidence>
<dbReference type="InterPro" id="IPR024298">
    <property type="entry name" value="Sec16_Sec23-bd"/>
</dbReference>
<comment type="subcellular location">
    <subcellularLocation>
        <location evidence="2">Endoplasmic reticulum membrane</location>
        <topology evidence="2">Peripheral membrane protein</topology>
    </subcellularLocation>
    <subcellularLocation>
        <location evidence="1">Golgi apparatus membrane</location>
        <topology evidence="1">Peripheral membrane protein</topology>
    </subcellularLocation>
</comment>
<comment type="function">
    <text evidence="11">Plays a role in the organization of the endoplasmic reticulum exit sites (ERES), also known as transitional endoplasmic reticulum (tER). Required for secretory cargo traffic from the endoplasmic reticulum to the Golgi apparatus. Involved in peroxisome biogenesis. Regulates the transport of peroxisomal biogenesis factors PEX3 and PEX16 from the ER to peroxisomes.</text>
</comment>
<dbReference type="InterPro" id="IPR024340">
    <property type="entry name" value="Sec16_CCD"/>
</dbReference>
<dbReference type="PANTHER" id="PTHR13402:SF11">
    <property type="entry name" value="PROTEIN TRANSPORT PROTEIN SEC16B"/>
    <property type="match status" value="1"/>
</dbReference>
<evidence type="ECO:0000256" key="10">
    <source>
        <dbReference type="ARBA" id="ARBA00023136"/>
    </source>
</evidence>
<evidence type="ECO:0000259" key="14">
    <source>
        <dbReference type="Pfam" id="PF12932"/>
    </source>
</evidence>
<dbReference type="GO" id="GO:0007031">
    <property type="term" value="P:peroxisome organization"/>
    <property type="evidence" value="ECO:0007669"/>
    <property type="project" value="UniProtKB-KW"/>
</dbReference>
<dbReference type="OMA" id="ERYYHHQ"/>
<organism evidence="15 16">
    <name type="scientific">Varanus komodoensis</name>
    <name type="common">Komodo dragon</name>
    <dbReference type="NCBI Taxonomy" id="61221"/>
    <lineage>
        <taxon>Eukaryota</taxon>
        <taxon>Metazoa</taxon>
        <taxon>Chordata</taxon>
        <taxon>Craniata</taxon>
        <taxon>Vertebrata</taxon>
        <taxon>Euteleostomi</taxon>
        <taxon>Lepidosauria</taxon>
        <taxon>Squamata</taxon>
        <taxon>Bifurcata</taxon>
        <taxon>Unidentata</taxon>
        <taxon>Episquamata</taxon>
        <taxon>Toxicofera</taxon>
        <taxon>Anguimorpha</taxon>
        <taxon>Paleoanguimorpha</taxon>
        <taxon>Varanoidea</taxon>
        <taxon>Varanidae</taxon>
        <taxon>Varanus</taxon>
    </lineage>
</organism>
<comment type="similarity">
    <text evidence="3 12">Belongs to the SEC16 family.</text>
</comment>
<dbReference type="Ensembl" id="ENSVKKT00000017961.1">
    <property type="protein sequence ID" value="ENSVKKP00000017525.1"/>
    <property type="gene ID" value="ENSVKKG00000011991.1"/>
</dbReference>
<dbReference type="Pfam" id="PF12931">
    <property type="entry name" value="TPR_Sec16"/>
    <property type="match status" value="1"/>
</dbReference>
<feature type="domain" description="Sec16 central conserved" evidence="14">
    <location>
        <begin position="154"/>
        <end position="250"/>
    </location>
</feature>
<keyword evidence="10 12" id="KW-0472">Membrane</keyword>
<evidence type="ECO:0000259" key="13">
    <source>
        <dbReference type="Pfam" id="PF12931"/>
    </source>
</evidence>
<dbReference type="GO" id="GO:0015031">
    <property type="term" value="P:protein transport"/>
    <property type="evidence" value="ECO:0007669"/>
    <property type="project" value="UniProtKB-KW"/>
</dbReference>
<name>A0A8D2L764_VARKO</name>
<evidence type="ECO:0000256" key="1">
    <source>
        <dbReference type="ARBA" id="ARBA00004395"/>
    </source>
</evidence>
<evidence type="ECO:0000256" key="9">
    <source>
        <dbReference type="ARBA" id="ARBA00023034"/>
    </source>
</evidence>
<dbReference type="Gene3D" id="1.25.40.1030">
    <property type="match status" value="1"/>
</dbReference>
<evidence type="ECO:0000256" key="8">
    <source>
        <dbReference type="ARBA" id="ARBA00022927"/>
    </source>
</evidence>
<dbReference type="PANTHER" id="PTHR13402">
    <property type="entry name" value="RGPR-RELATED"/>
    <property type="match status" value="1"/>
</dbReference>
<dbReference type="AlphaFoldDB" id="A0A8D2L764"/>
<evidence type="ECO:0000256" key="7">
    <source>
        <dbReference type="ARBA" id="ARBA00022892"/>
    </source>
</evidence>
<evidence type="ECO:0000256" key="11">
    <source>
        <dbReference type="ARBA" id="ARBA00045648"/>
    </source>
</evidence>
<keyword evidence="4 12" id="KW-0813">Transport</keyword>
<comment type="subunit">
    <text evidence="12">SEC16A and SEC16B are each present in multiple copies in a heteromeric complex.</text>
</comment>
<dbReference type="GO" id="GO:0070971">
    <property type="term" value="C:endoplasmic reticulum exit site"/>
    <property type="evidence" value="ECO:0007669"/>
    <property type="project" value="UniProtKB-ARBA"/>
</dbReference>
<keyword evidence="16" id="KW-1185">Reference proteome</keyword>
<keyword evidence="6 12" id="KW-0256">Endoplasmic reticulum</keyword>
<evidence type="ECO:0000256" key="4">
    <source>
        <dbReference type="ARBA" id="ARBA00022448"/>
    </source>
</evidence>
<protein>
    <recommendedName>
        <fullName evidence="12">Protein transport protein sec16</fullName>
    </recommendedName>
</protein>
<dbReference type="GO" id="GO:0012507">
    <property type="term" value="C:ER to Golgi transport vesicle membrane"/>
    <property type="evidence" value="ECO:0007669"/>
    <property type="project" value="TreeGrafter"/>
</dbReference>
<reference evidence="15" key="1">
    <citation type="submission" date="2025-08" db="UniProtKB">
        <authorList>
            <consortium name="Ensembl"/>
        </authorList>
    </citation>
    <scope>IDENTIFICATION</scope>
</reference>
<keyword evidence="5" id="KW-0962">Peroxisome biogenesis</keyword>
<dbReference type="CDD" id="cd09233">
    <property type="entry name" value="ACE1-Sec16-like"/>
    <property type="match status" value="1"/>
</dbReference>
<dbReference type="GO" id="GO:0005789">
    <property type="term" value="C:endoplasmic reticulum membrane"/>
    <property type="evidence" value="ECO:0007669"/>
    <property type="project" value="UniProtKB-SubCell"/>
</dbReference>
<reference evidence="15" key="2">
    <citation type="submission" date="2025-09" db="UniProtKB">
        <authorList>
            <consortium name="Ensembl"/>
        </authorList>
    </citation>
    <scope>IDENTIFICATION</scope>
</reference>
<evidence type="ECO:0000313" key="15">
    <source>
        <dbReference type="Ensembl" id="ENSVKKP00000017525.1"/>
    </source>
</evidence>
<keyword evidence="8 12" id="KW-0653">Protein transport</keyword>
<dbReference type="GO" id="GO:0016192">
    <property type="term" value="P:vesicle-mediated transport"/>
    <property type="evidence" value="ECO:0007669"/>
    <property type="project" value="UniProtKB-KW"/>
</dbReference>
<evidence type="ECO:0000313" key="16">
    <source>
        <dbReference type="Proteomes" id="UP000694545"/>
    </source>
</evidence>
<sequence length="464" mass="51176">MEVEQHQRYQLSSILVPHPSWLCSPPPQTGTAMGQVGTARERVGWGMPTLVQKEATRELGLVLSGPAPSPSLLLFSPSLPMQHPWPEEPSLLQQYKDSGLSSSSYELSQYMGNASNQYEAAPSRDWSPIQAEDIRAASSRPVAPQKFSLPHVPVCFGAGGQLVRGCPNYPAEGQPALVEIHSLEVLLHDTAEQEAMRVFPGPLIREDLHKVDVMTFCRRRAAMGCDPASSPGRDSALLWKLLLLLCQQNGSMVGSDIAELLMQERKHRERYRRQEPEANLINLVEEEWPAQGCGMTDLLTGGVVPSVATPEQTVEKFTKLLLHGRKKEALDWAMRNHLWGHALFLSSKMDLRTYSWVLSGFTSTLAVNDPLQTLFQLMSGRIPQASLCCGDEKWGDWKPHLAVILSNQVGDPGLNSKAIVTMGDTLAAKELIEAAHVCYLMADVPFGHYGVKADRMVLLGSSQR</sequence>
<proteinExistence type="inferred from homology"/>